<feature type="transmembrane region" description="Helical" evidence="7">
    <location>
        <begin position="59"/>
        <end position="80"/>
    </location>
</feature>
<evidence type="ECO:0000256" key="1">
    <source>
        <dbReference type="ARBA" id="ARBA00004141"/>
    </source>
</evidence>
<keyword evidence="2 7" id="KW-0812">Transmembrane</keyword>
<dbReference type="PANTHER" id="PTHR11785:SF532">
    <property type="entry name" value="TRANSPORTER, PUTATIVE (EUROFUNG)-RELATED"/>
    <property type="match status" value="1"/>
</dbReference>
<comment type="similarity">
    <text evidence="5">Belongs to the asaB hydroxylase/desaturase family.</text>
</comment>
<dbReference type="InterPro" id="IPR002293">
    <property type="entry name" value="AA/rel_permease1"/>
</dbReference>
<evidence type="ECO:0000256" key="4">
    <source>
        <dbReference type="ARBA" id="ARBA00023136"/>
    </source>
</evidence>
<dbReference type="Proteomes" id="UP000076837">
    <property type="component" value="Unassembled WGS sequence"/>
</dbReference>
<feature type="transmembrane region" description="Helical" evidence="7">
    <location>
        <begin position="388"/>
        <end position="408"/>
    </location>
</feature>
<dbReference type="GO" id="GO:0016491">
    <property type="term" value="F:oxidoreductase activity"/>
    <property type="evidence" value="ECO:0007669"/>
    <property type="project" value="InterPro"/>
</dbReference>
<feature type="compositionally biased region" description="Polar residues" evidence="6">
    <location>
        <begin position="1"/>
        <end position="23"/>
    </location>
</feature>
<dbReference type="InterPro" id="IPR044053">
    <property type="entry name" value="AsaB-like"/>
</dbReference>
<dbReference type="GO" id="GO:0015179">
    <property type="term" value="F:L-amino acid transmembrane transporter activity"/>
    <property type="evidence" value="ECO:0007669"/>
    <property type="project" value="TreeGrafter"/>
</dbReference>
<evidence type="ECO:0000313" key="9">
    <source>
        <dbReference type="Proteomes" id="UP000076837"/>
    </source>
</evidence>
<organism evidence="8 9">
    <name type="scientific">Didymella rabiei</name>
    <name type="common">Chickpea ascochyta blight fungus</name>
    <name type="synonym">Mycosphaerella rabiei</name>
    <dbReference type="NCBI Taxonomy" id="5454"/>
    <lineage>
        <taxon>Eukaryota</taxon>
        <taxon>Fungi</taxon>
        <taxon>Dikarya</taxon>
        <taxon>Ascomycota</taxon>
        <taxon>Pezizomycotina</taxon>
        <taxon>Dothideomycetes</taxon>
        <taxon>Pleosporomycetidae</taxon>
        <taxon>Pleosporales</taxon>
        <taxon>Pleosporineae</taxon>
        <taxon>Didymellaceae</taxon>
        <taxon>Ascochyta</taxon>
    </lineage>
</organism>
<feature type="transmembrane region" description="Helical" evidence="7">
    <location>
        <begin position="92"/>
        <end position="112"/>
    </location>
</feature>
<dbReference type="AlphaFoldDB" id="A0A163HH42"/>
<dbReference type="FunFam" id="1.20.1740.10:FF:000025">
    <property type="entry name" value="High-affinity methionine permease"/>
    <property type="match status" value="1"/>
</dbReference>
<feature type="region of interest" description="Disordered" evidence="6">
    <location>
        <begin position="580"/>
        <end position="606"/>
    </location>
</feature>
<proteinExistence type="inferred from homology"/>
<gene>
    <name evidence="8" type="ORF">ST47_g3514</name>
</gene>
<feature type="compositionally biased region" description="Basic and acidic residues" evidence="6">
    <location>
        <begin position="593"/>
        <end position="605"/>
    </location>
</feature>
<dbReference type="OrthoDB" id="5982228at2759"/>
<feature type="transmembrane region" description="Helical" evidence="7">
    <location>
        <begin position="133"/>
        <end position="159"/>
    </location>
</feature>
<feature type="region of interest" description="Disordered" evidence="6">
    <location>
        <begin position="1"/>
        <end position="38"/>
    </location>
</feature>
<reference evidence="8 9" key="1">
    <citation type="journal article" date="2016" name="Sci. Rep.">
        <title>Draft genome sequencing and secretome analysis of fungal phytopathogen Ascochyta rabiei provides insight into the necrotrophic effector repertoire.</title>
        <authorList>
            <person name="Verma S."/>
            <person name="Gazara R.K."/>
            <person name="Nizam S."/>
            <person name="Parween S."/>
            <person name="Chattopadhyay D."/>
            <person name="Verma P.K."/>
        </authorList>
    </citation>
    <scope>NUCLEOTIDE SEQUENCE [LARGE SCALE GENOMIC DNA]</scope>
    <source>
        <strain evidence="8 9">ArDII</strain>
    </source>
</reference>
<accession>A0A163HH42</accession>
<dbReference type="InterPro" id="IPR050598">
    <property type="entry name" value="AminoAcid_Transporter"/>
</dbReference>
<dbReference type="Gene3D" id="1.20.1740.10">
    <property type="entry name" value="Amino acid/polyamine transporter I"/>
    <property type="match status" value="1"/>
</dbReference>
<comment type="subcellular location">
    <subcellularLocation>
        <location evidence="1">Membrane</location>
        <topology evidence="1">Multi-pass membrane protein</topology>
    </subcellularLocation>
</comment>
<comment type="caution">
    <text evidence="8">The sequence shown here is derived from an EMBL/GenBank/DDBJ whole genome shotgun (WGS) entry which is preliminary data.</text>
</comment>
<keyword evidence="3 7" id="KW-1133">Transmembrane helix</keyword>
<dbReference type="EMBL" id="JYNV01000129">
    <property type="protein sequence ID" value="KZM25287.1"/>
    <property type="molecule type" value="Genomic_DNA"/>
</dbReference>
<evidence type="ECO:0000256" key="7">
    <source>
        <dbReference type="SAM" id="Phobius"/>
    </source>
</evidence>
<evidence type="ECO:0000256" key="5">
    <source>
        <dbReference type="ARBA" id="ARBA00023604"/>
    </source>
</evidence>
<feature type="transmembrane region" description="Helical" evidence="7">
    <location>
        <begin position="420"/>
        <end position="438"/>
    </location>
</feature>
<evidence type="ECO:0000256" key="2">
    <source>
        <dbReference type="ARBA" id="ARBA00022692"/>
    </source>
</evidence>
<dbReference type="NCBIfam" id="NF041278">
    <property type="entry name" value="CmcJ_NvfI_EfuI"/>
    <property type="match status" value="1"/>
</dbReference>
<feature type="transmembrane region" description="Helical" evidence="7">
    <location>
        <begin position="203"/>
        <end position="223"/>
    </location>
</feature>
<evidence type="ECO:0000313" key="8">
    <source>
        <dbReference type="EMBL" id="KZM25287.1"/>
    </source>
</evidence>
<name>A0A163HH42_DIDRA</name>
<dbReference type="Pfam" id="PF13520">
    <property type="entry name" value="AA_permease_2"/>
    <property type="match status" value="1"/>
</dbReference>
<dbReference type="STRING" id="5454.A0A163HH42"/>
<dbReference type="GO" id="GO:0016020">
    <property type="term" value="C:membrane"/>
    <property type="evidence" value="ECO:0007669"/>
    <property type="project" value="UniProtKB-SubCell"/>
</dbReference>
<keyword evidence="4 7" id="KW-0472">Membrane</keyword>
<feature type="transmembrane region" description="Helical" evidence="7">
    <location>
        <begin position="247"/>
        <end position="266"/>
    </location>
</feature>
<feature type="transmembrane region" description="Helical" evidence="7">
    <location>
        <begin position="450"/>
        <end position="470"/>
    </location>
</feature>
<keyword evidence="9" id="KW-1185">Reference proteome</keyword>
<evidence type="ECO:0000256" key="6">
    <source>
        <dbReference type="SAM" id="MobiDB-lite"/>
    </source>
</evidence>
<feature type="transmembrane region" description="Helical" evidence="7">
    <location>
        <begin position="286"/>
        <end position="309"/>
    </location>
</feature>
<feature type="transmembrane region" description="Helical" evidence="7">
    <location>
        <begin position="329"/>
        <end position="358"/>
    </location>
</feature>
<dbReference type="PANTHER" id="PTHR11785">
    <property type="entry name" value="AMINO ACID TRANSPORTER"/>
    <property type="match status" value="1"/>
</dbReference>
<protein>
    <submittedName>
        <fullName evidence="8">Amino acid transmembrane transporter</fullName>
    </submittedName>
</protein>
<evidence type="ECO:0000256" key="3">
    <source>
        <dbReference type="ARBA" id="ARBA00022989"/>
    </source>
</evidence>
<sequence>MASHENQPLLSPSFSQTDSTKTSVESDDAQLPHEPIRSIEDDVLPETSTLGRTISWSSAYILVISRVIGSGIFATPGVIVKAVGSVGLSLSLWVLGAVIAACGLAVALEYGCMLPRSGGEKVYLEFTYRKPRYLASTLMAVQAVLLGFTASNCIVFAQYTLYAFDIEPTDFLRKSLAVGLLTAITIVHGCFRKTGIAIQNFLGWIKVGLVVFMIFSGLFVVVFKPQGLDGRRSHFPAGADVWKDTEWGWGTISTALFKVFYSYAGLNNVNNVLNEVRNPVRTLKSVSITALVTACILYSLVNIAYFIVIPLDEIKESKELIAALFFEKLFGATIGKVILPLAVALSGVGNVMVVTFALQARLNQEIARQGFLPFPDLLASSKPFNAPLGGLVVHYIPSLLVIALPPSGEVYSFILEVEGYPGQIFALATSAGLLWLRYSRPDLKRPFRAWNSAVVLRIALCLALLAAPFFPPANQKDTGMWYATYAVVGISVIAFGFVYWYVWLKLLPRWRGYRVEEKAGVLDDEPANWNQAIGADYLNMATAAVSSPTPIPTYNPQIVQSAQEPKVTGPQDVQTVLNYHKPNEDGSPPHPTYTDRPETYDRPVETHPTTVTDVRGRENEFSLDTNGFQFYKHASVEKDFVNDEQIKDQYYKETEQLLKDATGATRIHIFDHTIRRPSPSHSSTTPQLRGPVQRVHIDQSYAAALSRVPFHLPADADTLLKSRVQIINVWRPIKTVQRDPLAVAEANSVSDDSLVVTELIYPTRKGETYAVNHDAAHRWYYKSHLSPEEVILIKCFDSKKDGRARRVPHTAFHVPGTEDKEGRESIEVRALVFHEHESLE</sequence>
<feature type="transmembrane region" description="Helical" evidence="7">
    <location>
        <begin position="171"/>
        <end position="191"/>
    </location>
</feature>
<feature type="transmembrane region" description="Helical" evidence="7">
    <location>
        <begin position="482"/>
        <end position="504"/>
    </location>
</feature>